<sequence>MNNLLYPIEITCKNIIILCVESHLNITNIFDEIEVCATYLTI</sequence>
<proteinExistence type="predicted"/>
<evidence type="ECO:0000313" key="1">
    <source>
        <dbReference type="EMBL" id="QOI90362.1"/>
    </source>
</evidence>
<organismHost>
    <name type="scientific">Pyramimonas plurioculata</name>
    <dbReference type="NCBI Taxonomy" id="36893"/>
</organismHost>
<reference evidence="1" key="1">
    <citation type="submission" date="2020-06" db="EMBL/GenBank/DDBJ databases">
        <title>Lateral gene transfer of anion-conducting channel rhodopsins between green algae and giant viruses.</title>
        <authorList>
            <person name="Rozenberg A."/>
            <person name="Oppermann J."/>
            <person name="Wietek J."/>
            <person name="Fernandez Lahore R.G."/>
            <person name="Sandaa R.-A."/>
            <person name="Bratbak G."/>
            <person name="Hegemann P."/>
            <person name="Beja O."/>
        </authorList>
    </citation>
    <scope>NUCLEOTIDE SEQUENCE</scope>
    <source>
        <strain evidence="1">01B</strain>
    </source>
</reference>
<gene>
    <name evidence="1" type="ORF">HWQ62_00225</name>
</gene>
<name>A0A7M3UNS9_POV01</name>
<protein>
    <submittedName>
        <fullName evidence="1">Uncharacterized protein</fullName>
    </submittedName>
</protein>
<accession>A0A7M3UNS9</accession>
<organism evidence="1">
    <name type="scientific">Pyramimonas orientalis virus</name>
    <name type="common">PoV01</name>
    <dbReference type="NCBI Taxonomy" id="455367"/>
    <lineage>
        <taxon>Viruses</taxon>
        <taxon>Varidnaviria</taxon>
        <taxon>Bamfordvirae</taxon>
        <taxon>Nucleocytoviricota</taxon>
        <taxon>Megaviricetes</taxon>
        <taxon>Imitervirales</taxon>
        <taxon>Allomimiviridae</taxon>
        <taxon>Heliosvirus</taxon>
        <taxon>Heliosvirus raunefjordenense</taxon>
    </lineage>
</organism>
<dbReference type="EMBL" id="MT663535">
    <property type="protein sequence ID" value="QOI90362.1"/>
    <property type="molecule type" value="Genomic_DNA"/>
</dbReference>